<dbReference type="SMART" id="SM00450">
    <property type="entry name" value="RHOD"/>
    <property type="match status" value="1"/>
</dbReference>
<dbReference type="SUPFAM" id="SSF52821">
    <property type="entry name" value="Rhodanese/Cell cycle control phosphatase"/>
    <property type="match status" value="1"/>
</dbReference>
<sequence>MLSIFMKKLTVNEAKNKVTTSDNAVLIDCRPKEDYAHGHVAGAINFPIEKITEERVCRRLPDKTTGLYIIGSYYHKPNVAMKKFKKLGYKNLHFSGFMEEHHGMLTR</sequence>
<evidence type="ECO:0000313" key="3">
    <source>
        <dbReference type="EMBL" id="CUM71074.1"/>
    </source>
</evidence>
<dbReference type="Proteomes" id="UP000446657">
    <property type="component" value="Unassembled WGS sequence"/>
</dbReference>
<dbReference type="AlphaFoldDB" id="A0A0M6WIU4"/>
<reference evidence="2" key="1">
    <citation type="submission" date="2015-05" db="EMBL/GenBank/DDBJ databases">
        <authorList>
            <person name="Wang D.B."/>
            <person name="Wang M."/>
        </authorList>
    </citation>
    <scope>NUCLEOTIDE SEQUENCE [LARGE SCALE GENOMIC DNA]</scope>
    <source>
        <strain evidence="2">M72</strain>
    </source>
</reference>
<dbReference type="EMBL" id="WNAL01000008">
    <property type="protein sequence ID" value="MTR81095.1"/>
    <property type="molecule type" value="Genomic_DNA"/>
</dbReference>
<evidence type="ECO:0000313" key="6">
    <source>
        <dbReference type="Proteomes" id="UP000095495"/>
    </source>
</evidence>
<dbReference type="PROSITE" id="PS50206">
    <property type="entry name" value="RHODANESE_3"/>
    <property type="match status" value="1"/>
</dbReference>
<dbReference type="EMBL" id="CYXV01000001">
    <property type="protein sequence ID" value="CUM71074.1"/>
    <property type="molecule type" value="Genomic_DNA"/>
</dbReference>
<evidence type="ECO:0000313" key="2">
    <source>
        <dbReference type="EMBL" id="CRL35450.1"/>
    </source>
</evidence>
<evidence type="ECO:0000313" key="7">
    <source>
        <dbReference type="Proteomes" id="UP000446657"/>
    </source>
</evidence>
<accession>A0A0M6WIU4</accession>
<name>A0A0M6WIU4_9FIRM</name>
<organism evidence="2 5">
    <name type="scientific">Roseburia faecis</name>
    <dbReference type="NCBI Taxonomy" id="301302"/>
    <lineage>
        <taxon>Bacteria</taxon>
        <taxon>Bacillati</taxon>
        <taxon>Bacillota</taxon>
        <taxon>Clostridia</taxon>
        <taxon>Lachnospirales</taxon>
        <taxon>Lachnospiraceae</taxon>
        <taxon>Roseburia</taxon>
    </lineage>
</organism>
<dbReference type="RefSeq" id="WP_022045799.1">
    <property type="nucleotide sequence ID" value="NZ_CP173697.1"/>
</dbReference>
<evidence type="ECO:0000313" key="5">
    <source>
        <dbReference type="Proteomes" id="UP000049979"/>
    </source>
</evidence>
<dbReference type="GeneID" id="99748714"/>
<evidence type="ECO:0000259" key="1">
    <source>
        <dbReference type="PROSITE" id="PS50206"/>
    </source>
</evidence>
<protein>
    <submittedName>
        <fullName evidence="3">Molybdopterin biosynthesis protein MoeB</fullName>
    </submittedName>
</protein>
<dbReference type="Proteomes" id="UP000095495">
    <property type="component" value="Unassembled WGS sequence"/>
</dbReference>
<reference evidence="5" key="2">
    <citation type="submission" date="2015-05" db="EMBL/GenBank/DDBJ databases">
        <authorList>
            <consortium name="Pathogen Informatics"/>
        </authorList>
    </citation>
    <scope>NUCLEOTIDE SEQUENCE [LARGE SCALE GENOMIC DNA]</scope>
    <source>
        <strain evidence="3 6">2789STDY5608863</strain>
        <strain evidence="5">M72</strain>
    </source>
</reference>
<evidence type="ECO:0000313" key="4">
    <source>
        <dbReference type="EMBL" id="MTR81095.1"/>
    </source>
</evidence>
<feature type="domain" description="Rhodanese" evidence="1">
    <location>
        <begin position="20"/>
        <end position="106"/>
    </location>
</feature>
<dbReference type="Pfam" id="PF00581">
    <property type="entry name" value="Rhodanese"/>
    <property type="match status" value="1"/>
</dbReference>
<dbReference type="Gene3D" id="3.40.250.10">
    <property type="entry name" value="Rhodanese-like domain"/>
    <property type="match status" value="1"/>
</dbReference>
<dbReference type="InterPro" id="IPR001763">
    <property type="entry name" value="Rhodanese-like_dom"/>
</dbReference>
<dbReference type="CDD" id="cd00158">
    <property type="entry name" value="RHOD"/>
    <property type="match status" value="1"/>
</dbReference>
<dbReference type="STRING" id="301302.ERS852420_00166"/>
<reference evidence="4 7" key="3">
    <citation type="journal article" date="2019" name="Nat. Med.">
        <title>A library of human gut bacterial isolates paired with longitudinal multiomics data enables mechanistic microbiome research.</title>
        <authorList>
            <person name="Poyet M."/>
            <person name="Groussin M."/>
            <person name="Gibbons S.M."/>
            <person name="Avila-Pacheco J."/>
            <person name="Jiang X."/>
            <person name="Kearney S.M."/>
            <person name="Perrotta A.R."/>
            <person name="Berdy B."/>
            <person name="Zhao S."/>
            <person name="Lieberman T.D."/>
            <person name="Swanson P.K."/>
            <person name="Smith M."/>
            <person name="Roesemann S."/>
            <person name="Alexander J.E."/>
            <person name="Rich S.A."/>
            <person name="Livny J."/>
            <person name="Vlamakis H."/>
            <person name="Clish C."/>
            <person name="Bullock K."/>
            <person name="Deik A."/>
            <person name="Scott J."/>
            <person name="Pierce K.A."/>
            <person name="Xavier R.J."/>
            <person name="Alm E.J."/>
        </authorList>
    </citation>
    <scope>NUCLEOTIDE SEQUENCE [LARGE SCALE GENOMIC DNA]</scope>
    <source>
        <strain evidence="4 7">BIOML-A1</strain>
    </source>
</reference>
<proteinExistence type="predicted"/>
<dbReference type="Proteomes" id="UP000049979">
    <property type="component" value="Unassembled WGS sequence"/>
</dbReference>
<keyword evidence="5" id="KW-1185">Reference proteome</keyword>
<dbReference type="InterPro" id="IPR036873">
    <property type="entry name" value="Rhodanese-like_dom_sf"/>
</dbReference>
<dbReference type="EMBL" id="CVRR01000009">
    <property type="protein sequence ID" value="CRL35450.1"/>
    <property type="molecule type" value="Genomic_DNA"/>
</dbReference>
<dbReference type="OrthoDB" id="9800872at2"/>
<gene>
    <name evidence="3" type="ORF">ERS852420_00166</name>
    <name evidence="4" type="ORF">GMD30_05065</name>
    <name evidence="2" type="ORF">M72_23781</name>
</gene>